<dbReference type="Gene3D" id="1.10.238.10">
    <property type="entry name" value="EF-hand"/>
    <property type="match status" value="1"/>
</dbReference>
<feature type="domain" description="EF-hand" evidence="3">
    <location>
        <begin position="54"/>
        <end position="74"/>
    </location>
</feature>
<dbReference type="InterPro" id="IPR001751">
    <property type="entry name" value="S100/CaBP7/8-like_CS"/>
</dbReference>
<name>A0A8H5FZ54_9AGAR</name>
<keyword evidence="1" id="KW-0677">Repeat</keyword>
<keyword evidence="2" id="KW-0106">Calcium</keyword>
<keyword evidence="5" id="KW-1185">Reference proteome</keyword>
<dbReference type="FunFam" id="1.10.238.10:FF:000001">
    <property type="entry name" value="Calmodulin 1"/>
    <property type="match status" value="1"/>
</dbReference>
<dbReference type="PROSITE" id="PS50222">
    <property type="entry name" value="EF_HAND_2"/>
    <property type="match status" value="3"/>
</dbReference>
<organism evidence="4 5">
    <name type="scientific">Leucocoprinus leucothites</name>
    <dbReference type="NCBI Taxonomy" id="201217"/>
    <lineage>
        <taxon>Eukaryota</taxon>
        <taxon>Fungi</taxon>
        <taxon>Dikarya</taxon>
        <taxon>Basidiomycota</taxon>
        <taxon>Agaricomycotina</taxon>
        <taxon>Agaricomycetes</taxon>
        <taxon>Agaricomycetidae</taxon>
        <taxon>Agaricales</taxon>
        <taxon>Agaricineae</taxon>
        <taxon>Agaricaceae</taxon>
        <taxon>Leucocoprinus</taxon>
    </lineage>
</organism>
<dbReference type="SUPFAM" id="SSF47473">
    <property type="entry name" value="EF-hand"/>
    <property type="match status" value="1"/>
</dbReference>
<dbReference type="CDD" id="cd00051">
    <property type="entry name" value="EFh"/>
    <property type="match status" value="1"/>
</dbReference>
<dbReference type="InterPro" id="IPR002048">
    <property type="entry name" value="EF_hand_dom"/>
</dbReference>
<comment type="caution">
    <text evidence="4">The sequence shown here is derived from an EMBL/GenBank/DDBJ whole genome shotgun (WGS) entry which is preliminary data.</text>
</comment>
<dbReference type="OrthoDB" id="26525at2759"/>
<sequence length="205" mass="22704">MATKVPSLRLSEDHIALRDTFQAIDTGMYYVVIPPNTQLRNPFSPTGPPYVPPDGDGTISPQEITSFLRGFGQNPTNAQLDAIMRNLDADKNGSIDFEEFVDLMAARSKATGSALDEESDLREAFKVFDKDGNGTINAEELRLTMRNIGVNLTDEELDLMMKEADEDGNGVIDFQGRDSELQFGRVILLPATQQQQQPQRPLAQN</sequence>
<evidence type="ECO:0000259" key="3">
    <source>
        <dbReference type="PROSITE" id="PS50222"/>
    </source>
</evidence>
<dbReference type="Pfam" id="PF13499">
    <property type="entry name" value="EF-hand_7"/>
    <property type="match status" value="2"/>
</dbReference>
<feature type="domain" description="EF-hand" evidence="3">
    <location>
        <begin position="116"/>
        <end position="151"/>
    </location>
</feature>
<dbReference type="GO" id="GO:0005509">
    <property type="term" value="F:calcium ion binding"/>
    <property type="evidence" value="ECO:0007669"/>
    <property type="project" value="InterPro"/>
</dbReference>
<dbReference type="InterPro" id="IPR018247">
    <property type="entry name" value="EF_Hand_1_Ca_BS"/>
</dbReference>
<feature type="domain" description="EF-hand" evidence="3">
    <location>
        <begin position="75"/>
        <end position="110"/>
    </location>
</feature>
<protein>
    <recommendedName>
        <fullName evidence="3">EF-hand domain-containing protein</fullName>
    </recommendedName>
</protein>
<dbReference type="PANTHER" id="PTHR23048">
    <property type="entry name" value="MYOSIN LIGHT CHAIN 1, 3"/>
    <property type="match status" value="1"/>
</dbReference>
<dbReference type="AlphaFoldDB" id="A0A8H5FZ54"/>
<dbReference type="PROSITE" id="PS00303">
    <property type="entry name" value="S100_CABP"/>
    <property type="match status" value="1"/>
</dbReference>
<evidence type="ECO:0000313" key="5">
    <source>
        <dbReference type="Proteomes" id="UP000559027"/>
    </source>
</evidence>
<dbReference type="PANTHER" id="PTHR23048:SF0">
    <property type="entry name" value="CALMODULIN LIKE 3"/>
    <property type="match status" value="1"/>
</dbReference>
<evidence type="ECO:0000256" key="1">
    <source>
        <dbReference type="ARBA" id="ARBA00022737"/>
    </source>
</evidence>
<reference evidence="4 5" key="1">
    <citation type="journal article" date="2020" name="ISME J.">
        <title>Uncovering the hidden diversity of litter-decomposition mechanisms in mushroom-forming fungi.</title>
        <authorList>
            <person name="Floudas D."/>
            <person name="Bentzer J."/>
            <person name="Ahren D."/>
            <person name="Johansson T."/>
            <person name="Persson P."/>
            <person name="Tunlid A."/>
        </authorList>
    </citation>
    <scope>NUCLEOTIDE SEQUENCE [LARGE SCALE GENOMIC DNA]</scope>
    <source>
        <strain evidence="4 5">CBS 146.42</strain>
    </source>
</reference>
<dbReference type="Proteomes" id="UP000559027">
    <property type="component" value="Unassembled WGS sequence"/>
</dbReference>
<evidence type="ECO:0000313" key="4">
    <source>
        <dbReference type="EMBL" id="KAF5354329.1"/>
    </source>
</evidence>
<gene>
    <name evidence="4" type="ORF">D9756_007226</name>
</gene>
<dbReference type="PROSITE" id="PS00018">
    <property type="entry name" value="EF_HAND_1"/>
    <property type="match status" value="2"/>
</dbReference>
<dbReference type="EMBL" id="JAACJO010000009">
    <property type="protein sequence ID" value="KAF5354329.1"/>
    <property type="molecule type" value="Genomic_DNA"/>
</dbReference>
<dbReference type="InterPro" id="IPR011992">
    <property type="entry name" value="EF-hand-dom_pair"/>
</dbReference>
<dbReference type="SMART" id="SM00054">
    <property type="entry name" value="EFh"/>
    <property type="match status" value="3"/>
</dbReference>
<dbReference type="InterPro" id="IPR050230">
    <property type="entry name" value="CALM/Myosin/TropC-like"/>
</dbReference>
<accession>A0A8H5FZ54</accession>
<proteinExistence type="predicted"/>
<evidence type="ECO:0000256" key="2">
    <source>
        <dbReference type="ARBA" id="ARBA00022837"/>
    </source>
</evidence>
<dbReference type="GO" id="GO:0016460">
    <property type="term" value="C:myosin II complex"/>
    <property type="evidence" value="ECO:0007669"/>
    <property type="project" value="TreeGrafter"/>
</dbReference>